<dbReference type="EMBL" id="CAUJNA010000452">
    <property type="protein sequence ID" value="CAJ1377281.1"/>
    <property type="molecule type" value="Genomic_DNA"/>
</dbReference>
<keyword evidence="3" id="KW-1185">Reference proteome</keyword>
<keyword evidence="1" id="KW-0732">Signal</keyword>
<evidence type="ECO:0000313" key="2">
    <source>
        <dbReference type="EMBL" id="CAJ1377281.1"/>
    </source>
</evidence>
<protein>
    <submittedName>
        <fullName evidence="2">Uncharacterized protein</fullName>
    </submittedName>
</protein>
<dbReference type="Proteomes" id="UP001178507">
    <property type="component" value="Unassembled WGS sequence"/>
</dbReference>
<dbReference type="SUPFAM" id="SSF51294">
    <property type="entry name" value="Hedgehog/intein (Hint) domain"/>
    <property type="match status" value="1"/>
</dbReference>
<sequence>MALRAVLTLALPAALAGPLYPACYTTCMATCLSAGAAAAGVVPPAGLAGAAACASGCAALCAPSCFADDTTLQLAELPRGSSAVKIGEVQTGKRVWTLQNGQPMPALVVENRRLEGSFGFVELAVVSEGMEVNITITEDHNMPRLRRPHPSASFSEEDLEVVLAKELMLGDMMAIHTPGGVSLGVLAGLRLVQKGVKHVLSTATGSVLANGVLSSTICDGREKVYNRSSWSMTLQQWWAMHAERFAL</sequence>
<dbReference type="InterPro" id="IPR036844">
    <property type="entry name" value="Hint_dom_sf"/>
</dbReference>
<evidence type="ECO:0000313" key="3">
    <source>
        <dbReference type="Proteomes" id="UP001178507"/>
    </source>
</evidence>
<reference evidence="2" key="1">
    <citation type="submission" date="2023-08" db="EMBL/GenBank/DDBJ databases">
        <authorList>
            <person name="Chen Y."/>
            <person name="Shah S."/>
            <person name="Dougan E. K."/>
            <person name="Thang M."/>
            <person name="Chan C."/>
        </authorList>
    </citation>
    <scope>NUCLEOTIDE SEQUENCE</scope>
</reference>
<name>A0AA36MMD9_9DINO</name>
<gene>
    <name evidence="2" type="ORF">EVOR1521_LOCUS6122</name>
</gene>
<feature type="chain" id="PRO_5041269521" evidence="1">
    <location>
        <begin position="17"/>
        <end position="247"/>
    </location>
</feature>
<feature type="signal peptide" evidence="1">
    <location>
        <begin position="1"/>
        <end position="16"/>
    </location>
</feature>
<evidence type="ECO:0000256" key="1">
    <source>
        <dbReference type="SAM" id="SignalP"/>
    </source>
</evidence>
<dbReference type="AlphaFoldDB" id="A0AA36MMD9"/>
<proteinExistence type="predicted"/>
<accession>A0AA36MMD9</accession>
<comment type="caution">
    <text evidence="2">The sequence shown here is derived from an EMBL/GenBank/DDBJ whole genome shotgun (WGS) entry which is preliminary data.</text>
</comment>
<organism evidence="2 3">
    <name type="scientific">Effrenium voratum</name>
    <dbReference type="NCBI Taxonomy" id="2562239"/>
    <lineage>
        <taxon>Eukaryota</taxon>
        <taxon>Sar</taxon>
        <taxon>Alveolata</taxon>
        <taxon>Dinophyceae</taxon>
        <taxon>Suessiales</taxon>
        <taxon>Symbiodiniaceae</taxon>
        <taxon>Effrenium</taxon>
    </lineage>
</organism>
<dbReference type="Gene3D" id="2.170.16.10">
    <property type="entry name" value="Hedgehog/Intein (Hint) domain"/>
    <property type="match status" value="1"/>
</dbReference>